<dbReference type="GO" id="GO:0000398">
    <property type="term" value="P:mRNA splicing, via spliceosome"/>
    <property type="evidence" value="ECO:0007669"/>
    <property type="project" value="TreeGrafter"/>
</dbReference>
<dbReference type="SMART" id="SM00443">
    <property type="entry name" value="G_patch"/>
    <property type="match status" value="1"/>
</dbReference>
<gene>
    <name evidence="15" type="ORF">ACHHYP_02336</name>
</gene>
<evidence type="ECO:0000256" key="2">
    <source>
        <dbReference type="ARBA" id="ARBA00022723"/>
    </source>
</evidence>
<dbReference type="OrthoDB" id="439808at2759"/>
<comment type="subcellular location">
    <subcellularLocation>
        <location evidence="1">Nucleus</location>
    </subcellularLocation>
</comment>
<dbReference type="InterPro" id="IPR000504">
    <property type="entry name" value="RRM_dom"/>
</dbReference>
<dbReference type="GO" id="GO:0003723">
    <property type="term" value="F:RNA binding"/>
    <property type="evidence" value="ECO:0007669"/>
    <property type="project" value="UniProtKB-UniRule"/>
</dbReference>
<feature type="domain" description="RRM" evidence="12">
    <location>
        <begin position="458"/>
        <end position="537"/>
    </location>
</feature>
<dbReference type="InterPro" id="IPR009060">
    <property type="entry name" value="UBA-like_sf"/>
</dbReference>
<dbReference type="CDD" id="cd14281">
    <property type="entry name" value="UBA2_Rad23_like"/>
    <property type="match status" value="1"/>
</dbReference>
<evidence type="ECO:0000259" key="13">
    <source>
        <dbReference type="PROSITE" id="PS50174"/>
    </source>
</evidence>
<evidence type="ECO:0000256" key="1">
    <source>
        <dbReference type="ARBA" id="ARBA00004123"/>
    </source>
</evidence>
<dbReference type="PANTHER" id="PTHR13948">
    <property type="entry name" value="RNA-BINDING PROTEIN"/>
    <property type="match status" value="1"/>
</dbReference>
<evidence type="ECO:0000313" key="16">
    <source>
        <dbReference type="Proteomes" id="UP000243579"/>
    </source>
</evidence>
<feature type="domain" description="RanBP2-type" evidence="14">
    <location>
        <begin position="411"/>
        <end position="437"/>
    </location>
</feature>
<dbReference type="InterPro" id="IPR041591">
    <property type="entry name" value="OCRE"/>
</dbReference>
<sequence length="922" mass="98842">MEVTVVVMGRLPEPTRRASKKRPLTQSRDVYERFALRVALGESVLSLKQAIGAALEQALQADVSFSPEVQLLTAGGRLLADMDSIGAALLDVRMVVCALDFPEPVKTPAPESTEIRVSDQGVAMLVGMGFSIANAQKALACCSNSVEASIAYLTENIMPEMPYLLWQTIQGCPLDELAALSLAMMTEAVEKAMTDANAVVDESDAEESKTGEALADAALEAALQRLQSLGFSRNDALTAYMACDQDESAAANCLLDSRDASKRRRYDDNRPSRDIDGNWKDQQKLYQGDDSRRPTPSRSARAPTEGYSEARQIEPTSSLMLKGLPFALTNAELVNMLAPFGPQYVRIITNKVTGESRGFAFVDFNCVESAQAVVQYYAKEPLVIFDRVIAIGYSETAKNKPFAHAPPLRCDWLCELCHVSNFAKRTACFKCGYPKTDNAVEVPQAYSMDAAVSAAPSHILVVRGLPSTATETEILHMFGHYPGLKEVRLVRDRVTSVSRGFGFVEFDSVDLATAALTTTGSDFFFLGTNLRLAYAQESGGHMAPRAFGMSGGNVQALVQAAMEQAQWSMANTYTTPMANDADVNALVDAAAAAVPTAPRKEWPLSFEEAGGSFVYVGENGLYYDGESMFYYDPTAKIYYNSYTGVYFTYDAATAAFSVFTAPPPVDDALVPTTSAVPKKKAKAKSLSISFGIKTPASKPLGVPIVVPPQPMPAATIPTAAKKKHADEIAKWSHQQKLDPATAPVADAPVAAPVVESAQPAVCLLCRRKFNSLAQLRKHETLSELHKENVLKAKQAAVPVRERVVERGEPITTAAATPVEAAHVDKPLNDAVNIGGKMLKSMGWKAGEGLGKLGTGITAPIAAVGKIAGDTSGLGGASLTSNPSVLAASTQRDKINQLVSFCGAWEAAEGLITRARFDNLSKP</sequence>
<dbReference type="PANTHER" id="PTHR13948:SF3">
    <property type="entry name" value="FI21118P1"/>
    <property type="match status" value="1"/>
</dbReference>
<dbReference type="AlphaFoldDB" id="A0A1V9Z798"/>
<keyword evidence="7" id="KW-0539">Nucleus</keyword>
<evidence type="ECO:0000256" key="8">
    <source>
        <dbReference type="PROSITE-ProRule" id="PRU00176"/>
    </source>
</evidence>
<accession>A0A1V9Z798</accession>
<dbReference type="InterPro" id="IPR035979">
    <property type="entry name" value="RBD_domain_sf"/>
</dbReference>
<dbReference type="SMART" id="SM00547">
    <property type="entry name" value="ZnF_RBZ"/>
    <property type="match status" value="1"/>
</dbReference>
<evidence type="ECO:0000256" key="9">
    <source>
        <dbReference type="PROSITE-ProRule" id="PRU00322"/>
    </source>
</evidence>
<organism evidence="15 16">
    <name type="scientific">Achlya hypogyna</name>
    <name type="common">Oomycete</name>
    <name type="synonym">Protoachlya hypogyna</name>
    <dbReference type="NCBI Taxonomy" id="1202772"/>
    <lineage>
        <taxon>Eukaryota</taxon>
        <taxon>Sar</taxon>
        <taxon>Stramenopiles</taxon>
        <taxon>Oomycota</taxon>
        <taxon>Saprolegniomycetes</taxon>
        <taxon>Saprolegniales</taxon>
        <taxon>Achlyaceae</taxon>
        <taxon>Achlya</taxon>
    </lineage>
</organism>
<evidence type="ECO:0000256" key="10">
    <source>
        <dbReference type="SAM" id="MobiDB-lite"/>
    </source>
</evidence>
<dbReference type="PROSITE" id="PS50030">
    <property type="entry name" value="UBA"/>
    <property type="match status" value="2"/>
</dbReference>
<dbReference type="PROSITE" id="PS01358">
    <property type="entry name" value="ZF_RANBP2_1"/>
    <property type="match status" value="1"/>
</dbReference>
<evidence type="ECO:0000259" key="11">
    <source>
        <dbReference type="PROSITE" id="PS50030"/>
    </source>
</evidence>
<dbReference type="SUPFAM" id="SSF90209">
    <property type="entry name" value="Ran binding protein zinc finger-like"/>
    <property type="match status" value="1"/>
</dbReference>
<evidence type="ECO:0000256" key="6">
    <source>
        <dbReference type="ARBA" id="ARBA00022884"/>
    </source>
</evidence>
<dbReference type="InterPro" id="IPR001876">
    <property type="entry name" value="Znf_RanBP2"/>
</dbReference>
<dbReference type="SUPFAM" id="SSF54928">
    <property type="entry name" value="RNA-binding domain, RBD"/>
    <property type="match status" value="2"/>
</dbReference>
<evidence type="ECO:0000259" key="14">
    <source>
        <dbReference type="PROSITE" id="PS50199"/>
    </source>
</evidence>
<dbReference type="Pfam" id="PF00076">
    <property type="entry name" value="RRM_1"/>
    <property type="match status" value="2"/>
</dbReference>
<dbReference type="SMART" id="SM00165">
    <property type="entry name" value="UBA"/>
    <property type="match status" value="2"/>
</dbReference>
<name>A0A1V9Z798_ACHHY</name>
<evidence type="ECO:0008006" key="17">
    <source>
        <dbReference type="Google" id="ProtNLM"/>
    </source>
</evidence>
<dbReference type="Gene3D" id="3.30.70.330">
    <property type="match status" value="2"/>
</dbReference>
<dbReference type="Pfam" id="PF01585">
    <property type="entry name" value="G-patch"/>
    <property type="match status" value="1"/>
</dbReference>
<dbReference type="Proteomes" id="UP000243579">
    <property type="component" value="Unassembled WGS sequence"/>
</dbReference>
<evidence type="ECO:0000256" key="4">
    <source>
        <dbReference type="ARBA" id="ARBA00022771"/>
    </source>
</evidence>
<dbReference type="PROSITE" id="PS50102">
    <property type="entry name" value="RRM"/>
    <property type="match status" value="2"/>
</dbReference>
<dbReference type="InterPro" id="IPR012677">
    <property type="entry name" value="Nucleotide-bd_a/b_plait_sf"/>
</dbReference>
<dbReference type="Pfam" id="PF17780">
    <property type="entry name" value="OCRE"/>
    <property type="match status" value="1"/>
</dbReference>
<dbReference type="PROSITE" id="PS50199">
    <property type="entry name" value="ZF_RANBP2_2"/>
    <property type="match status" value="1"/>
</dbReference>
<comment type="caution">
    <text evidence="15">The sequence shown here is derived from an EMBL/GenBank/DDBJ whole genome shotgun (WGS) entry which is preliminary data.</text>
</comment>
<dbReference type="InterPro" id="IPR015940">
    <property type="entry name" value="UBA"/>
</dbReference>
<dbReference type="GO" id="GO:0008270">
    <property type="term" value="F:zinc ion binding"/>
    <property type="evidence" value="ECO:0007669"/>
    <property type="project" value="UniProtKB-KW"/>
</dbReference>
<dbReference type="InterPro" id="IPR000467">
    <property type="entry name" value="G_patch_dom"/>
</dbReference>
<evidence type="ECO:0000313" key="15">
    <source>
        <dbReference type="EMBL" id="OQR93720.1"/>
    </source>
</evidence>
<dbReference type="EMBL" id="JNBR01000398">
    <property type="protein sequence ID" value="OQR93720.1"/>
    <property type="molecule type" value="Genomic_DNA"/>
</dbReference>
<dbReference type="SMART" id="SM00360">
    <property type="entry name" value="RRM"/>
    <property type="match status" value="2"/>
</dbReference>
<feature type="domain" description="RRM" evidence="12">
    <location>
        <begin position="317"/>
        <end position="396"/>
    </location>
</feature>
<proteinExistence type="predicted"/>
<feature type="compositionally biased region" description="Low complexity" evidence="10">
    <location>
        <begin position="294"/>
        <end position="304"/>
    </location>
</feature>
<dbReference type="STRING" id="1202772.A0A1V9Z798"/>
<feature type="domain" description="G-patch" evidence="13">
    <location>
        <begin position="830"/>
        <end position="878"/>
    </location>
</feature>
<evidence type="ECO:0000256" key="5">
    <source>
        <dbReference type="ARBA" id="ARBA00022833"/>
    </source>
</evidence>
<dbReference type="PROSITE" id="PS50174">
    <property type="entry name" value="G_PATCH"/>
    <property type="match status" value="1"/>
</dbReference>
<dbReference type="Pfam" id="PF00627">
    <property type="entry name" value="UBA"/>
    <property type="match status" value="1"/>
</dbReference>
<evidence type="ECO:0000256" key="7">
    <source>
        <dbReference type="ARBA" id="ARBA00023242"/>
    </source>
</evidence>
<keyword evidence="5" id="KW-0862">Zinc</keyword>
<dbReference type="Gene3D" id="1.10.8.10">
    <property type="entry name" value="DNA helicase RuvA subunit, C-terminal domain"/>
    <property type="match status" value="2"/>
</dbReference>
<feature type="region of interest" description="Disordered" evidence="10">
    <location>
        <begin position="262"/>
        <end position="312"/>
    </location>
</feature>
<evidence type="ECO:0000256" key="3">
    <source>
        <dbReference type="ARBA" id="ARBA00022737"/>
    </source>
</evidence>
<protein>
    <recommendedName>
        <fullName evidence="17">RNA-binding protein</fullName>
    </recommendedName>
</protein>
<feature type="domain" description="UBA" evidence="11">
    <location>
        <begin position="217"/>
        <end position="257"/>
    </location>
</feature>
<keyword evidence="6 8" id="KW-0694">RNA-binding</keyword>
<keyword evidence="2" id="KW-0479">Metal-binding</keyword>
<feature type="domain" description="UBA" evidence="11">
    <location>
        <begin position="116"/>
        <end position="156"/>
    </location>
</feature>
<dbReference type="GO" id="GO:0005634">
    <property type="term" value="C:nucleus"/>
    <property type="evidence" value="ECO:0007669"/>
    <property type="project" value="UniProtKB-SubCell"/>
</dbReference>
<dbReference type="Gene3D" id="4.10.1060.10">
    <property type="entry name" value="Zinc finger, RanBP2-type"/>
    <property type="match status" value="1"/>
</dbReference>
<evidence type="ECO:0000259" key="12">
    <source>
        <dbReference type="PROSITE" id="PS50102"/>
    </source>
</evidence>
<keyword evidence="4 9" id="KW-0863">Zinc-finger</keyword>
<dbReference type="InterPro" id="IPR036443">
    <property type="entry name" value="Znf_RanBP2_sf"/>
</dbReference>
<reference evidence="15 16" key="1">
    <citation type="journal article" date="2014" name="Genome Biol. Evol.">
        <title>The secreted proteins of Achlya hypogyna and Thraustotheca clavata identify the ancestral oomycete secretome and reveal gene acquisitions by horizontal gene transfer.</title>
        <authorList>
            <person name="Misner I."/>
            <person name="Blouin N."/>
            <person name="Leonard G."/>
            <person name="Richards T.A."/>
            <person name="Lane C.E."/>
        </authorList>
    </citation>
    <scope>NUCLEOTIDE SEQUENCE [LARGE SCALE GENOMIC DNA]</scope>
    <source>
        <strain evidence="15 16">ATCC 48635</strain>
    </source>
</reference>
<keyword evidence="16" id="KW-1185">Reference proteome</keyword>
<dbReference type="SUPFAM" id="SSF46934">
    <property type="entry name" value="UBA-like"/>
    <property type="match status" value="2"/>
</dbReference>
<dbReference type="CDD" id="cd16074">
    <property type="entry name" value="OCRE"/>
    <property type="match status" value="1"/>
</dbReference>
<keyword evidence="3" id="KW-0677">Repeat</keyword>
<feature type="compositionally biased region" description="Basic and acidic residues" evidence="10">
    <location>
        <begin position="262"/>
        <end position="293"/>
    </location>
</feature>